<protein>
    <submittedName>
        <fullName evidence="2">VOC family protein</fullName>
    </submittedName>
</protein>
<keyword evidence="3" id="KW-1185">Reference proteome</keyword>
<reference evidence="2 3" key="1">
    <citation type="submission" date="2020-04" db="EMBL/GenBank/DDBJ databases">
        <title>Draft genome of Leeia sp. IMCC25680.</title>
        <authorList>
            <person name="Song J."/>
            <person name="Cho J.-C."/>
        </authorList>
    </citation>
    <scope>NUCLEOTIDE SEQUENCE [LARGE SCALE GENOMIC DNA]</scope>
    <source>
        <strain evidence="2 3">IMCC25680</strain>
    </source>
</reference>
<dbReference type="EMBL" id="JABAIM010000002">
    <property type="protein sequence ID" value="NLR75529.1"/>
    <property type="molecule type" value="Genomic_DNA"/>
</dbReference>
<dbReference type="SUPFAM" id="SSF54593">
    <property type="entry name" value="Glyoxalase/Bleomycin resistance protein/Dihydroxybiphenyl dioxygenase"/>
    <property type="match status" value="1"/>
</dbReference>
<dbReference type="AlphaFoldDB" id="A0A847SE12"/>
<evidence type="ECO:0000313" key="2">
    <source>
        <dbReference type="EMBL" id="NLR75529.1"/>
    </source>
</evidence>
<dbReference type="Pfam" id="PF00903">
    <property type="entry name" value="Glyoxalase"/>
    <property type="match status" value="1"/>
</dbReference>
<dbReference type="InterPro" id="IPR037523">
    <property type="entry name" value="VOC_core"/>
</dbReference>
<proteinExistence type="predicted"/>
<dbReference type="InterPro" id="IPR029068">
    <property type="entry name" value="Glyas_Bleomycin-R_OHBP_Dase"/>
</dbReference>
<dbReference type="CDD" id="cd07264">
    <property type="entry name" value="VOC_like"/>
    <property type="match status" value="1"/>
</dbReference>
<dbReference type="Gene3D" id="3.10.180.10">
    <property type="entry name" value="2,3-Dihydroxybiphenyl 1,2-Dioxygenase, domain 1"/>
    <property type="match status" value="1"/>
</dbReference>
<evidence type="ECO:0000259" key="1">
    <source>
        <dbReference type="PROSITE" id="PS51819"/>
    </source>
</evidence>
<sequence length="126" mass="13699">MKLGYTIFYVHDVKKSLAFYQAAFGFECRFLHESGDWGELETGATTLAFCSHALLQQMGKRTQTPDPLAACSEIALVTEDVAAAVERACQAGATLRQSPEEMPWGQITAYVSDPDGFLVEICTAVG</sequence>
<accession>A0A847SE12</accession>
<name>A0A847SE12_9NEIS</name>
<gene>
    <name evidence="2" type="ORF">HF682_10195</name>
</gene>
<organism evidence="2 3">
    <name type="scientific">Leeia aquatica</name>
    <dbReference type="NCBI Taxonomy" id="2725557"/>
    <lineage>
        <taxon>Bacteria</taxon>
        <taxon>Pseudomonadati</taxon>
        <taxon>Pseudomonadota</taxon>
        <taxon>Betaproteobacteria</taxon>
        <taxon>Neisseriales</taxon>
        <taxon>Leeiaceae</taxon>
        <taxon>Leeia</taxon>
    </lineage>
</organism>
<dbReference type="PANTHER" id="PTHR21366:SF22">
    <property type="entry name" value="VOC DOMAIN-CONTAINING PROTEIN"/>
    <property type="match status" value="1"/>
</dbReference>
<feature type="domain" description="VOC" evidence="1">
    <location>
        <begin position="2"/>
        <end position="124"/>
    </location>
</feature>
<dbReference type="InterPro" id="IPR050383">
    <property type="entry name" value="GlyoxalaseI/FosfomycinResist"/>
</dbReference>
<dbReference type="Proteomes" id="UP000587991">
    <property type="component" value="Unassembled WGS sequence"/>
</dbReference>
<dbReference type="PROSITE" id="PS51819">
    <property type="entry name" value="VOC"/>
    <property type="match status" value="1"/>
</dbReference>
<comment type="caution">
    <text evidence="2">The sequence shown here is derived from an EMBL/GenBank/DDBJ whole genome shotgun (WGS) entry which is preliminary data.</text>
</comment>
<evidence type="ECO:0000313" key="3">
    <source>
        <dbReference type="Proteomes" id="UP000587991"/>
    </source>
</evidence>
<dbReference type="PANTHER" id="PTHR21366">
    <property type="entry name" value="GLYOXALASE FAMILY PROTEIN"/>
    <property type="match status" value="1"/>
</dbReference>
<dbReference type="InterPro" id="IPR004360">
    <property type="entry name" value="Glyas_Fos-R_dOase_dom"/>
</dbReference>